<dbReference type="Proteomes" id="UP000249304">
    <property type="component" value="Unassembled WGS sequence"/>
</dbReference>
<accession>A0A2W2F6B8</accession>
<dbReference type="RefSeq" id="WP_111178033.1">
    <property type="nucleotide sequence ID" value="NZ_POUD01000024.1"/>
</dbReference>
<gene>
    <name evidence="2" type="ORF">C1J01_09050</name>
</gene>
<reference evidence="2 3" key="1">
    <citation type="submission" date="2018-01" db="EMBL/GenBank/DDBJ databases">
        <title>Draft genome sequence of Nonomuraea sp. KC333.</title>
        <authorList>
            <person name="Sahin N."/>
            <person name="Saygin H."/>
            <person name="Ay H."/>
        </authorList>
    </citation>
    <scope>NUCLEOTIDE SEQUENCE [LARGE SCALE GENOMIC DNA]</scope>
    <source>
        <strain evidence="2 3">KC333</strain>
    </source>
</reference>
<sequence>MTHRRWLATLLAHLGGRRTPLEAERALERPVELPDGAYPDGYSPPLDLLDVQLDRLAEWLWPDEEWRDIIRCPTPELTRYAHPRQARADTTRGGAQPRRCRCGGWHLRYPFPRRRRRRRRPRLPVLPADHTRHEKP</sequence>
<organism evidence="2 3">
    <name type="scientific">Nonomuraea aridisoli</name>
    <dbReference type="NCBI Taxonomy" id="2070368"/>
    <lineage>
        <taxon>Bacteria</taxon>
        <taxon>Bacillati</taxon>
        <taxon>Actinomycetota</taxon>
        <taxon>Actinomycetes</taxon>
        <taxon>Streptosporangiales</taxon>
        <taxon>Streptosporangiaceae</taxon>
        <taxon>Nonomuraea</taxon>
    </lineage>
</organism>
<evidence type="ECO:0000256" key="1">
    <source>
        <dbReference type="SAM" id="MobiDB-lite"/>
    </source>
</evidence>
<feature type="region of interest" description="Disordered" evidence="1">
    <location>
        <begin position="116"/>
        <end position="136"/>
    </location>
</feature>
<comment type="caution">
    <text evidence="2">The sequence shown here is derived from an EMBL/GenBank/DDBJ whole genome shotgun (WGS) entry which is preliminary data.</text>
</comment>
<evidence type="ECO:0000313" key="3">
    <source>
        <dbReference type="Proteomes" id="UP000249304"/>
    </source>
</evidence>
<dbReference type="AlphaFoldDB" id="A0A2W2F6B8"/>
<proteinExistence type="predicted"/>
<evidence type="ECO:0000313" key="2">
    <source>
        <dbReference type="EMBL" id="PZG20638.1"/>
    </source>
</evidence>
<name>A0A2W2F6B8_9ACTN</name>
<dbReference type="OrthoDB" id="3479709at2"/>
<dbReference type="EMBL" id="POUD01000024">
    <property type="protein sequence ID" value="PZG20638.1"/>
    <property type="molecule type" value="Genomic_DNA"/>
</dbReference>
<protein>
    <submittedName>
        <fullName evidence="2">Uncharacterized protein</fullName>
    </submittedName>
</protein>
<keyword evidence="3" id="KW-1185">Reference proteome</keyword>